<dbReference type="GeneID" id="19322867"/>
<evidence type="ECO:0000313" key="3">
    <source>
        <dbReference type="EMBL" id="EOO01898.1"/>
    </source>
</evidence>
<evidence type="ECO:0000256" key="1">
    <source>
        <dbReference type="SAM" id="MobiDB-lite"/>
    </source>
</evidence>
<feature type="compositionally biased region" description="Low complexity" evidence="1">
    <location>
        <begin position="13"/>
        <end position="26"/>
    </location>
</feature>
<evidence type="ECO:0000259" key="2">
    <source>
        <dbReference type="Pfam" id="PF08241"/>
    </source>
</evidence>
<dbReference type="EMBL" id="KB932948">
    <property type="protein sequence ID" value="EOO01898.1"/>
    <property type="molecule type" value="Genomic_DNA"/>
</dbReference>
<dbReference type="CDD" id="cd02440">
    <property type="entry name" value="AdoMet_MTases"/>
    <property type="match status" value="1"/>
</dbReference>
<feature type="domain" description="Methyltransferase type 11" evidence="2">
    <location>
        <begin position="59"/>
        <end position="143"/>
    </location>
</feature>
<evidence type="ECO:0000313" key="4">
    <source>
        <dbReference type="Proteomes" id="UP000014074"/>
    </source>
</evidence>
<reference evidence="4" key="1">
    <citation type="journal article" date="2013" name="Genome Announc.">
        <title>Draft genome sequence of the ascomycete Phaeoacremonium aleophilum strain UCR-PA7, a causal agent of the esca disease complex in grapevines.</title>
        <authorList>
            <person name="Blanco-Ulate B."/>
            <person name="Rolshausen P."/>
            <person name="Cantu D."/>
        </authorList>
    </citation>
    <scope>NUCLEOTIDE SEQUENCE [LARGE SCALE GENOMIC DNA]</scope>
    <source>
        <strain evidence="4">UCR-PA7</strain>
    </source>
</reference>
<dbReference type="SUPFAM" id="SSF53335">
    <property type="entry name" value="S-adenosyl-L-methionine-dependent methyltransferases"/>
    <property type="match status" value="1"/>
</dbReference>
<dbReference type="InterPro" id="IPR013216">
    <property type="entry name" value="Methyltransf_11"/>
</dbReference>
<accession>R8BRA0</accession>
<protein>
    <submittedName>
        <fullName evidence="3">Putative-alpha-glucan branching enzyme protein</fullName>
    </submittedName>
</protein>
<organism evidence="3 4">
    <name type="scientific">Phaeoacremonium minimum (strain UCR-PA7)</name>
    <name type="common">Esca disease fungus</name>
    <name type="synonym">Togninia minima</name>
    <dbReference type="NCBI Taxonomy" id="1286976"/>
    <lineage>
        <taxon>Eukaryota</taxon>
        <taxon>Fungi</taxon>
        <taxon>Dikarya</taxon>
        <taxon>Ascomycota</taxon>
        <taxon>Pezizomycotina</taxon>
        <taxon>Sordariomycetes</taxon>
        <taxon>Sordariomycetidae</taxon>
        <taxon>Togniniales</taxon>
        <taxon>Togniniaceae</taxon>
        <taxon>Phaeoacremonium</taxon>
    </lineage>
</organism>
<dbReference type="HOGENOM" id="CLU_1587651_0_0_1"/>
<dbReference type="RefSeq" id="XP_007913339.1">
    <property type="nucleotide sequence ID" value="XM_007915148.1"/>
</dbReference>
<dbReference type="Proteomes" id="UP000014074">
    <property type="component" value="Unassembled WGS sequence"/>
</dbReference>
<dbReference type="GO" id="GO:0008757">
    <property type="term" value="F:S-adenosylmethionine-dependent methyltransferase activity"/>
    <property type="evidence" value="ECO:0007669"/>
    <property type="project" value="InterPro"/>
</dbReference>
<dbReference type="KEGG" id="tmn:UCRPA7_2600"/>
<feature type="compositionally biased region" description="Basic and acidic residues" evidence="1">
    <location>
        <begin position="37"/>
        <end position="53"/>
    </location>
</feature>
<gene>
    <name evidence="3" type="ORF">UCRPA7_2600</name>
</gene>
<dbReference type="OrthoDB" id="540004at2759"/>
<dbReference type="InterPro" id="IPR029063">
    <property type="entry name" value="SAM-dependent_MTases_sf"/>
</dbReference>
<dbReference type="Pfam" id="PF08241">
    <property type="entry name" value="Methyltransf_11"/>
    <property type="match status" value="1"/>
</dbReference>
<proteinExistence type="predicted"/>
<sequence>MWVSLFSDRYLDPPAKSTATSPTTPSGGRTNGIGHDNPFEDALRRRRENEARPRGSSRRRVTRVYGVEPNTDIHGELRQRVRDAGLEGVYEVVPVGIEDLERSGKVQKGSVDCIVTVLCLCTIPDPKYNIRELYDYLKPGGRCEDFCMFQWSGRIESLVVELSVVELG</sequence>
<feature type="region of interest" description="Disordered" evidence="1">
    <location>
        <begin position="12"/>
        <end position="60"/>
    </location>
</feature>
<dbReference type="AlphaFoldDB" id="R8BRA0"/>
<dbReference type="eggNOG" id="KOG4300">
    <property type="taxonomic scope" value="Eukaryota"/>
</dbReference>
<dbReference type="Gene3D" id="3.40.50.150">
    <property type="entry name" value="Vaccinia Virus protein VP39"/>
    <property type="match status" value="1"/>
</dbReference>
<name>R8BRA0_PHAM7</name>
<keyword evidence="4" id="KW-1185">Reference proteome</keyword>